<evidence type="ECO:0000313" key="2">
    <source>
        <dbReference type="Proteomes" id="UP000324298"/>
    </source>
</evidence>
<evidence type="ECO:0000313" key="1">
    <source>
        <dbReference type="EMBL" id="KAA0891851.1"/>
    </source>
</evidence>
<accession>A0A5A9XJP1</accession>
<dbReference type="AlphaFoldDB" id="A0A5A9XJP1"/>
<sequence>MKVTEKQLKARCTDLNLGPLKDTAFGLKIERTSRGYTCSLVYRDSTPPEILIADASASEADACISGVATTSTVYKAIQGTIKPEFVPQEVFVKQHGERCPKCGSRDINPGHITSAKGELEQWHTCGRCATAWHNLYRLTGYELPVVMEDGAAS</sequence>
<protein>
    <submittedName>
        <fullName evidence="1">Uncharacterized protein</fullName>
    </submittedName>
</protein>
<dbReference type="Proteomes" id="UP000324298">
    <property type="component" value="Unassembled WGS sequence"/>
</dbReference>
<comment type="caution">
    <text evidence="1">The sequence shown here is derived from an EMBL/GenBank/DDBJ whole genome shotgun (WGS) entry which is preliminary data.</text>
</comment>
<dbReference type="RefSeq" id="WP_149307550.1">
    <property type="nucleotide sequence ID" value="NZ_SRSD01000005.1"/>
</dbReference>
<proteinExistence type="predicted"/>
<gene>
    <name evidence="1" type="ORF">ET418_10480</name>
</gene>
<dbReference type="EMBL" id="SRSD01000005">
    <property type="protein sequence ID" value="KAA0891851.1"/>
    <property type="molecule type" value="Genomic_DNA"/>
</dbReference>
<dbReference type="OrthoDB" id="9793412at2"/>
<keyword evidence="2" id="KW-1185">Reference proteome</keyword>
<reference evidence="1 2" key="1">
    <citation type="submission" date="2019-04" db="EMBL/GenBank/DDBJ databases">
        <title>Geobacter ruber sp. nov., ferric-reducing bacteria isolated from paddy soil.</title>
        <authorList>
            <person name="Xu Z."/>
            <person name="Masuda Y."/>
            <person name="Itoh H."/>
            <person name="Senoo K."/>
        </authorList>
    </citation>
    <scope>NUCLEOTIDE SEQUENCE [LARGE SCALE GENOMIC DNA]</scope>
    <source>
        <strain evidence="1 2">Red88</strain>
    </source>
</reference>
<organism evidence="1 2">
    <name type="scientific">Oryzomonas rubra</name>
    <dbReference type="NCBI Taxonomy" id="2509454"/>
    <lineage>
        <taxon>Bacteria</taxon>
        <taxon>Pseudomonadati</taxon>
        <taxon>Thermodesulfobacteriota</taxon>
        <taxon>Desulfuromonadia</taxon>
        <taxon>Geobacterales</taxon>
        <taxon>Geobacteraceae</taxon>
        <taxon>Oryzomonas</taxon>
    </lineage>
</organism>
<name>A0A5A9XJP1_9BACT</name>